<dbReference type="PANTHER" id="PTHR43976">
    <property type="entry name" value="SHORT CHAIN DEHYDROGENASE"/>
    <property type="match status" value="1"/>
</dbReference>
<dbReference type="Gene3D" id="3.40.50.720">
    <property type="entry name" value="NAD(P)-binding Rossmann-like Domain"/>
    <property type="match status" value="1"/>
</dbReference>
<dbReference type="Proteomes" id="UP000298170">
    <property type="component" value="Unassembled WGS sequence"/>
</dbReference>
<evidence type="ECO:0000256" key="3">
    <source>
        <dbReference type="RuleBase" id="RU000363"/>
    </source>
</evidence>
<dbReference type="PANTHER" id="PTHR43976:SF16">
    <property type="entry name" value="SHORT-CHAIN DEHYDROGENASE_REDUCTASE FAMILY PROTEIN"/>
    <property type="match status" value="1"/>
</dbReference>
<evidence type="ECO:0000313" key="5">
    <source>
        <dbReference type="Proteomes" id="UP000298170"/>
    </source>
</evidence>
<gene>
    <name evidence="4" type="ORF">E3T39_04385</name>
</gene>
<dbReference type="SUPFAM" id="SSF51735">
    <property type="entry name" value="NAD(P)-binding Rossmann-fold domains"/>
    <property type="match status" value="1"/>
</dbReference>
<sequence length="280" mass="30294">MAKTWFITGTSSGFGRHLSELLLERGDRVAATLRNPSRLDALAEKYGDRLWVRELDVTDTAAMRRVVDEAFADLGRIDVIISNAGYGLLGAAEELRDDQIDRQLATNLVAPIQLARAVTPHLRAQGGGRFLQVSSMGGHLTFPGFSMYHTSKWGVEGFFDSFAKEVAPFGILTTLIEPGVIGTDFFEPGGSSDIAPAMEIYAGSPAAWFREGVTDPKAMPGDPIRTAQAMIDVGDAENPPNRQLLGSDAYVAIRDAMAERMRVFESGLDLARTADRDGAS</sequence>
<dbReference type="InterPro" id="IPR002347">
    <property type="entry name" value="SDR_fam"/>
</dbReference>
<dbReference type="AlphaFoldDB" id="A0A4R9AIN9"/>
<keyword evidence="2" id="KW-0560">Oxidoreductase</keyword>
<organism evidence="4 5">
    <name type="scientific">Cryobacterium suzukii</name>
    <dbReference type="NCBI Taxonomy" id="1259198"/>
    <lineage>
        <taxon>Bacteria</taxon>
        <taxon>Bacillati</taxon>
        <taxon>Actinomycetota</taxon>
        <taxon>Actinomycetes</taxon>
        <taxon>Micrococcales</taxon>
        <taxon>Microbacteriaceae</taxon>
        <taxon>Cryobacterium</taxon>
    </lineage>
</organism>
<dbReference type="InterPro" id="IPR036291">
    <property type="entry name" value="NAD(P)-bd_dom_sf"/>
</dbReference>
<dbReference type="EMBL" id="SOHJ01000003">
    <property type="protein sequence ID" value="TFD62235.1"/>
    <property type="molecule type" value="Genomic_DNA"/>
</dbReference>
<protein>
    <submittedName>
        <fullName evidence="4">SDR family oxidoreductase</fullName>
    </submittedName>
</protein>
<keyword evidence="5" id="KW-1185">Reference proteome</keyword>
<proteinExistence type="inferred from homology"/>
<reference evidence="4 5" key="1">
    <citation type="submission" date="2019-03" db="EMBL/GenBank/DDBJ databases">
        <title>Genomics of glacier-inhabiting Cryobacterium strains.</title>
        <authorList>
            <person name="Liu Q."/>
            <person name="Xin Y.-H."/>
        </authorList>
    </citation>
    <scope>NUCLEOTIDE SEQUENCE [LARGE SCALE GENOMIC DNA]</scope>
    <source>
        <strain evidence="4 5">Sr39</strain>
    </source>
</reference>
<evidence type="ECO:0000256" key="1">
    <source>
        <dbReference type="ARBA" id="ARBA00006484"/>
    </source>
</evidence>
<evidence type="ECO:0000313" key="4">
    <source>
        <dbReference type="EMBL" id="TFD62235.1"/>
    </source>
</evidence>
<comment type="caution">
    <text evidence="4">The sequence shown here is derived from an EMBL/GenBank/DDBJ whole genome shotgun (WGS) entry which is preliminary data.</text>
</comment>
<dbReference type="RefSeq" id="WP_134513500.1">
    <property type="nucleotide sequence ID" value="NZ_SOHJ01000003.1"/>
</dbReference>
<name>A0A4R9AIN9_9MICO</name>
<comment type="similarity">
    <text evidence="1 3">Belongs to the short-chain dehydrogenases/reductases (SDR) family.</text>
</comment>
<dbReference type="GO" id="GO:0016491">
    <property type="term" value="F:oxidoreductase activity"/>
    <property type="evidence" value="ECO:0007669"/>
    <property type="project" value="UniProtKB-KW"/>
</dbReference>
<dbReference type="PRINTS" id="PR00080">
    <property type="entry name" value="SDRFAMILY"/>
</dbReference>
<accession>A0A4R9AIN9</accession>
<evidence type="ECO:0000256" key="2">
    <source>
        <dbReference type="ARBA" id="ARBA00023002"/>
    </source>
</evidence>
<dbReference type="CDD" id="cd05374">
    <property type="entry name" value="17beta-HSD-like_SDR_c"/>
    <property type="match status" value="1"/>
</dbReference>
<dbReference type="PRINTS" id="PR00081">
    <property type="entry name" value="GDHRDH"/>
</dbReference>
<dbReference type="Pfam" id="PF00106">
    <property type="entry name" value="adh_short"/>
    <property type="match status" value="1"/>
</dbReference>
<dbReference type="OrthoDB" id="9792003at2"/>
<dbReference type="NCBIfam" id="NF005065">
    <property type="entry name" value="PRK06482.1"/>
    <property type="match status" value="1"/>
</dbReference>
<dbReference type="InterPro" id="IPR051911">
    <property type="entry name" value="SDR_oxidoreductase"/>
</dbReference>